<feature type="domain" description="OmpA-like" evidence="10">
    <location>
        <begin position="75"/>
        <end position="188"/>
    </location>
</feature>
<keyword evidence="2 8" id="KW-0732">Signal</keyword>
<dbReference type="SUPFAM" id="SSF103088">
    <property type="entry name" value="OmpA-like"/>
    <property type="match status" value="1"/>
</dbReference>
<evidence type="ECO:0000256" key="5">
    <source>
        <dbReference type="ARBA" id="ARBA00023237"/>
    </source>
</evidence>
<evidence type="ECO:0000256" key="6">
    <source>
        <dbReference type="ARBA" id="ARBA00023288"/>
    </source>
</evidence>
<dbReference type="InterPro" id="IPR039001">
    <property type="entry name" value="Pal"/>
</dbReference>
<dbReference type="InterPro" id="IPR006665">
    <property type="entry name" value="OmpA-like"/>
</dbReference>
<feature type="signal peptide" evidence="9">
    <location>
        <begin position="1"/>
        <end position="20"/>
    </location>
</feature>
<dbReference type="PRINTS" id="PR01021">
    <property type="entry name" value="OMPADOMAIN"/>
</dbReference>
<keyword evidence="4 8" id="KW-0564">Palmitate</keyword>
<dbReference type="Proteomes" id="UP000005953">
    <property type="component" value="Unassembled WGS sequence"/>
</dbReference>
<dbReference type="RefSeq" id="WP_008042703.1">
    <property type="nucleotide sequence ID" value="NZ_CH724149.1"/>
</dbReference>
<keyword evidence="6 8" id="KW-0449">Lipoprotein</keyword>
<evidence type="ECO:0000256" key="8">
    <source>
        <dbReference type="HAMAP-Rule" id="MF_02204"/>
    </source>
</evidence>
<dbReference type="InterPro" id="IPR006690">
    <property type="entry name" value="OMPA-like_CS"/>
</dbReference>
<evidence type="ECO:0000313" key="12">
    <source>
        <dbReference type="Proteomes" id="UP000005953"/>
    </source>
</evidence>
<keyword evidence="12" id="KW-1185">Reference proteome</keyword>
<accession>A4BHW7</accession>
<evidence type="ECO:0000256" key="2">
    <source>
        <dbReference type="ARBA" id="ARBA00022729"/>
    </source>
</evidence>
<comment type="function">
    <text evidence="8">Part of the Tol-Pal system, which plays a role in outer membrane invagination during cell division and is important for maintaining outer membrane integrity.</text>
</comment>
<dbReference type="EMBL" id="AAOE01000023">
    <property type="protein sequence ID" value="EAR08239.1"/>
    <property type="molecule type" value="Genomic_DNA"/>
</dbReference>
<dbReference type="STRING" id="314283.MED297_13852"/>
<dbReference type="PANTHER" id="PTHR30329:SF21">
    <property type="entry name" value="LIPOPROTEIN YIAD-RELATED"/>
    <property type="match status" value="1"/>
</dbReference>
<comment type="caution">
    <text evidence="11">The sequence shown here is derived from an EMBL/GenBank/DDBJ whole genome shotgun (WGS) entry which is preliminary data.</text>
</comment>
<proteinExistence type="inferred from homology"/>
<name>A4BHW7_9GAMM</name>
<evidence type="ECO:0000256" key="1">
    <source>
        <dbReference type="ARBA" id="ARBA00022618"/>
    </source>
</evidence>
<keyword evidence="1 8" id="KW-0132">Cell division</keyword>
<evidence type="ECO:0000256" key="9">
    <source>
        <dbReference type="SAM" id="SignalP"/>
    </source>
</evidence>
<evidence type="ECO:0000259" key="10">
    <source>
        <dbReference type="PROSITE" id="PS51123"/>
    </source>
</evidence>
<dbReference type="PROSITE" id="PS01068">
    <property type="entry name" value="OMPA_1"/>
    <property type="match status" value="1"/>
</dbReference>
<dbReference type="NCBIfam" id="TIGR02802">
    <property type="entry name" value="Pal_lipo"/>
    <property type="match status" value="1"/>
</dbReference>
<gene>
    <name evidence="8" type="primary">pal</name>
    <name evidence="11" type="ORF">MED297_13852</name>
</gene>
<evidence type="ECO:0000256" key="7">
    <source>
        <dbReference type="ARBA" id="ARBA00023306"/>
    </source>
</evidence>
<sequence>MAKSKLLTAAVMSSALVLVACGGNTDDTDQGSTTTTEPAVEEVDTLELETDDESIELVVEDVEPVAVIEDAAEDVYNELLDLTLVYFDFDKSVIRPEFIDMLNAHSEFLVANPTQMVVLEGHADERGTREYNLALGERRAKQVATYLMVQGVSAAQIDTVSYGEEKPLAIGKTEAEYSQNRRVEIVYK</sequence>
<reference evidence="11 12" key="1">
    <citation type="submission" date="2006-02" db="EMBL/GenBank/DDBJ databases">
        <authorList>
            <person name="Pinhassi J."/>
            <person name="Pedros-Alio C."/>
            <person name="Ferriera S."/>
            <person name="Johnson J."/>
            <person name="Kravitz S."/>
            <person name="Halpern A."/>
            <person name="Remington K."/>
            <person name="Beeson K."/>
            <person name="Tran B."/>
            <person name="Rogers Y.-H."/>
            <person name="Friedman R."/>
            <person name="Venter J.C."/>
        </authorList>
    </citation>
    <scope>NUCLEOTIDE SEQUENCE [LARGE SCALE GENOMIC DNA]</scope>
    <source>
        <strain evidence="11 12">MED297</strain>
    </source>
</reference>
<dbReference type="PROSITE" id="PS51123">
    <property type="entry name" value="OMPA_2"/>
    <property type="match status" value="1"/>
</dbReference>
<dbReference type="InterPro" id="IPR006664">
    <property type="entry name" value="OMP_bac"/>
</dbReference>
<comment type="subcellular location">
    <subcellularLocation>
        <location evidence="8">Cell outer membrane</location>
        <topology evidence="8">Lipid-anchor</topology>
    </subcellularLocation>
</comment>
<dbReference type="Gene3D" id="3.30.1330.60">
    <property type="entry name" value="OmpA-like domain"/>
    <property type="match status" value="1"/>
</dbReference>
<comment type="subunit">
    <text evidence="8">The Tol-Pal system is composed of five core proteins: the inner membrane proteins TolA, TolQ and TolR, the periplasmic protein TolB and the outer membrane protein Pal. They form a network linking the inner and outer membranes and the peptidoglycan layer.</text>
</comment>
<organism evidence="11 12">
    <name type="scientific">Reinekea blandensis MED297</name>
    <dbReference type="NCBI Taxonomy" id="314283"/>
    <lineage>
        <taxon>Bacteria</taxon>
        <taxon>Pseudomonadati</taxon>
        <taxon>Pseudomonadota</taxon>
        <taxon>Gammaproteobacteria</taxon>
        <taxon>Oceanospirillales</taxon>
        <taxon>Saccharospirillaceae</taxon>
        <taxon>Reinekea</taxon>
    </lineage>
</organism>
<keyword evidence="7 8" id="KW-0131">Cell cycle</keyword>
<dbReference type="HOGENOM" id="CLU_016890_9_0_6"/>
<dbReference type="CDD" id="cd07185">
    <property type="entry name" value="OmpA_C-like"/>
    <property type="match status" value="1"/>
</dbReference>
<feature type="chain" id="PRO_5002665195" description="Peptidoglycan-associated lipoprotein" evidence="9">
    <location>
        <begin position="21"/>
        <end position="188"/>
    </location>
</feature>
<dbReference type="PANTHER" id="PTHR30329">
    <property type="entry name" value="STATOR ELEMENT OF FLAGELLAR MOTOR COMPLEX"/>
    <property type="match status" value="1"/>
</dbReference>
<dbReference type="InterPro" id="IPR036737">
    <property type="entry name" value="OmpA-like_sf"/>
</dbReference>
<dbReference type="InterPro" id="IPR050330">
    <property type="entry name" value="Bact_OuterMem_StrucFunc"/>
</dbReference>
<protein>
    <recommendedName>
        <fullName evidence="8">Peptidoglycan-associated lipoprotein</fullName>
        <shortName evidence="8">PAL</shortName>
    </recommendedName>
</protein>
<dbReference type="InterPro" id="IPR014169">
    <property type="entry name" value="Pal_lipo_C"/>
</dbReference>
<keyword evidence="3 8" id="KW-0472">Membrane</keyword>
<dbReference type="HAMAP" id="MF_02204">
    <property type="entry name" value="Pal"/>
    <property type="match status" value="1"/>
</dbReference>
<dbReference type="GO" id="GO:0051301">
    <property type="term" value="P:cell division"/>
    <property type="evidence" value="ECO:0007669"/>
    <property type="project" value="UniProtKB-UniRule"/>
</dbReference>
<evidence type="ECO:0000256" key="3">
    <source>
        <dbReference type="ARBA" id="ARBA00023136"/>
    </source>
</evidence>
<evidence type="ECO:0000256" key="4">
    <source>
        <dbReference type="ARBA" id="ARBA00023139"/>
    </source>
</evidence>
<keyword evidence="5 8" id="KW-0998">Cell outer membrane</keyword>
<comment type="similarity">
    <text evidence="8">Belongs to the Pal lipoprotein family.</text>
</comment>
<evidence type="ECO:0000313" key="11">
    <source>
        <dbReference type="EMBL" id="EAR08239.1"/>
    </source>
</evidence>
<dbReference type="GO" id="GO:0009279">
    <property type="term" value="C:cell outer membrane"/>
    <property type="evidence" value="ECO:0007669"/>
    <property type="project" value="UniProtKB-SubCell"/>
</dbReference>
<dbReference type="PROSITE" id="PS51257">
    <property type="entry name" value="PROKAR_LIPOPROTEIN"/>
    <property type="match status" value="1"/>
</dbReference>
<dbReference type="Pfam" id="PF00691">
    <property type="entry name" value="OmpA"/>
    <property type="match status" value="1"/>
</dbReference>
<dbReference type="AlphaFoldDB" id="A4BHW7"/>